<proteinExistence type="predicted"/>
<gene>
    <name evidence="1" type="ORF">AWB70_00525</name>
</gene>
<evidence type="ECO:0000313" key="2">
    <source>
        <dbReference type="Proteomes" id="UP000054740"/>
    </source>
</evidence>
<organism evidence="1 2">
    <name type="scientific">Caballeronia cordobensis</name>
    <name type="common">Burkholderia cordobensis</name>
    <dbReference type="NCBI Taxonomy" id="1353886"/>
    <lineage>
        <taxon>Bacteria</taxon>
        <taxon>Pseudomonadati</taxon>
        <taxon>Pseudomonadota</taxon>
        <taxon>Betaproteobacteria</taxon>
        <taxon>Burkholderiales</taxon>
        <taxon>Burkholderiaceae</taxon>
        <taxon>Caballeronia</taxon>
    </lineage>
</organism>
<reference evidence="2" key="1">
    <citation type="submission" date="2016-01" db="EMBL/GenBank/DDBJ databases">
        <authorList>
            <person name="Peeters C."/>
        </authorList>
    </citation>
    <scope>NUCLEOTIDE SEQUENCE [LARGE SCALE GENOMIC DNA]</scope>
</reference>
<sequence length="92" mass="11178">MLVYNWRPFVDEIYLLILERVILKINRIQVRKNERVDPLFSRFHVIDKIRYVILNSREIPVIEIIKNFVNYDDAIALTYFALDPLNHCRECQ</sequence>
<dbReference type="EMBL" id="FCNY02000001">
    <property type="protein sequence ID" value="SAL14377.1"/>
    <property type="molecule type" value="Genomic_DNA"/>
</dbReference>
<name>A0A158F3E5_CABCO</name>
<keyword evidence="2" id="KW-1185">Reference proteome</keyword>
<protein>
    <submittedName>
        <fullName evidence="1">Uncharacterized protein</fullName>
    </submittedName>
</protein>
<evidence type="ECO:0000313" key="1">
    <source>
        <dbReference type="EMBL" id="SAL14377.1"/>
    </source>
</evidence>
<dbReference type="Proteomes" id="UP000054740">
    <property type="component" value="Unassembled WGS sequence"/>
</dbReference>
<dbReference type="AlphaFoldDB" id="A0A158F3E5"/>
<accession>A0A158F3E5</accession>